<evidence type="ECO:0000313" key="2">
    <source>
        <dbReference type="EMBL" id="OIP99339.1"/>
    </source>
</evidence>
<accession>A0A1J5IRK6</accession>
<feature type="region of interest" description="Disordered" evidence="1">
    <location>
        <begin position="1"/>
        <end position="31"/>
    </location>
</feature>
<feature type="compositionally biased region" description="Low complexity" evidence="1">
    <location>
        <begin position="15"/>
        <end position="29"/>
    </location>
</feature>
<reference evidence="2 3" key="1">
    <citation type="journal article" date="2016" name="Environ. Microbiol.">
        <title>Genomic resolution of a cold subsurface aquifer community provides metabolic insights for novel microbes adapted to high CO concentrations.</title>
        <authorList>
            <person name="Probst A.J."/>
            <person name="Castelle C.J."/>
            <person name="Singh A."/>
            <person name="Brown C.T."/>
            <person name="Anantharaman K."/>
            <person name="Sharon I."/>
            <person name="Hug L.A."/>
            <person name="Burstein D."/>
            <person name="Emerson J.B."/>
            <person name="Thomas B.C."/>
            <person name="Banfield J.F."/>
        </authorList>
    </citation>
    <scope>NUCLEOTIDE SEQUENCE [LARGE SCALE GENOMIC DNA]</scope>
    <source>
        <strain evidence="2">CG2_30_54_11</strain>
    </source>
</reference>
<dbReference type="AlphaFoldDB" id="A0A1J5IRK6"/>
<comment type="caution">
    <text evidence="2">The sequence shown here is derived from an EMBL/GenBank/DDBJ whole genome shotgun (WGS) entry which is preliminary data.</text>
</comment>
<gene>
    <name evidence="2" type="ORF">AUK40_00775</name>
</gene>
<organism evidence="2 3">
    <name type="scientific">Candidatus Wirthbacteria bacterium CG2_30_54_11</name>
    <dbReference type="NCBI Taxonomy" id="1817892"/>
    <lineage>
        <taxon>Bacteria</taxon>
        <taxon>Candidatus Wirthbacteria</taxon>
    </lineage>
</organism>
<proteinExistence type="predicted"/>
<dbReference type="Proteomes" id="UP000183245">
    <property type="component" value="Unassembled WGS sequence"/>
</dbReference>
<evidence type="ECO:0000313" key="3">
    <source>
        <dbReference type="Proteomes" id="UP000183245"/>
    </source>
</evidence>
<name>A0A1J5IRK6_9BACT</name>
<dbReference type="EMBL" id="MNZT01000015">
    <property type="protein sequence ID" value="OIP99339.1"/>
    <property type="molecule type" value="Genomic_DNA"/>
</dbReference>
<evidence type="ECO:0000256" key="1">
    <source>
        <dbReference type="SAM" id="MobiDB-lite"/>
    </source>
</evidence>
<protein>
    <submittedName>
        <fullName evidence="2">Uncharacterized protein</fullName>
    </submittedName>
</protein>
<sequence>MLGAEPPDEGSKASAAVPLREAAPEAAAESKGKQLFPELWDQFAEYEHEGWEWSAVQFDEAGVSTLKRGDMLILHLKDGPRACPITQTSSRVAGQDAVDRYGVGFPDAKGGMGWVTCEERKAKWFRDGKIPVLRKSSKKRK</sequence>